<dbReference type="PANTHER" id="PTHR30069">
    <property type="entry name" value="TONB-DEPENDENT OUTER MEMBRANE RECEPTOR"/>
    <property type="match status" value="1"/>
</dbReference>
<dbReference type="InterPro" id="IPR008969">
    <property type="entry name" value="CarboxyPept-like_regulatory"/>
</dbReference>
<evidence type="ECO:0000256" key="4">
    <source>
        <dbReference type="ARBA" id="ARBA00022692"/>
    </source>
</evidence>
<feature type="domain" description="TonB-dependent receptor plug" evidence="13">
    <location>
        <begin position="149"/>
        <end position="228"/>
    </location>
</feature>
<keyword evidence="8 14" id="KW-0675">Receptor</keyword>
<keyword evidence="9 10" id="KW-0998">Cell outer membrane</keyword>
<reference evidence="14 15" key="1">
    <citation type="submission" date="2023-12" db="EMBL/GenBank/DDBJ databases">
        <title>Novel species of the genus Arcicella isolated from rivers.</title>
        <authorList>
            <person name="Lu H."/>
        </authorList>
    </citation>
    <scope>NUCLEOTIDE SEQUENCE [LARGE SCALE GENOMIC DNA]</scope>
    <source>
        <strain evidence="14 15">LMG 21963</strain>
    </source>
</reference>
<dbReference type="RefSeq" id="WP_323251699.1">
    <property type="nucleotide sequence ID" value="NZ_JAYFUL010000037.1"/>
</dbReference>
<evidence type="ECO:0000256" key="6">
    <source>
        <dbReference type="ARBA" id="ARBA00023077"/>
    </source>
</evidence>
<evidence type="ECO:0000313" key="14">
    <source>
        <dbReference type="EMBL" id="MEA5259783.1"/>
    </source>
</evidence>
<dbReference type="PANTHER" id="PTHR30069:SF29">
    <property type="entry name" value="HEMOGLOBIN AND HEMOGLOBIN-HAPTOGLOBIN-BINDING PROTEIN 1-RELATED"/>
    <property type="match status" value="1"/>
</dbReference>
<keyword evidence="7 10" id="KW-0472">Membrane</keyword>
<evidence type="ECO:0000259" key="12">
    <source>
        <dbReference type="Pfam" id="PF00593"/>
    </source>
</evidence>
<accession>A0ABU5QRS4</accession>
<dbReference type="InterPro" id="IPR000531">
    <property type="entry name" value="Beta-barrel_TonB"/>
</dbReference>
<evidence type="ECO:0000256" key="11">
    <source>
        <dbReference type="RuleBase" id="RU003357"/>
    </source>
</evidence>
<evidence type="ECO:0000256" key="9">
    <source>
        <dbReference type="ARBA" id="ARBA00023237"/>
    </source>
</evidence>
<comment type="similarity">
    <text evidence="10 11">Belongs to the TonB-dependent receptor family.</text>
</comment>
<dbReference type="SUPFAM" id="SSF49464">
    <property type="entry name" value="Carboxypeptidase regulatory domain-like"/>
    <property type="match status" value="1"/>
</dbReference>
<keyword evidence="3 10" id="KW-1134">Transmembrane beta strand</keyword>
<sequence>MILAKPNKFIVLLIFILFSSTLLAQQRKVYSLKGNVTDALTGKPLVGAIISIDFKKSGILTDSLGNYFLRIPEDEYVLKVSYLGYKPFRLYVKFNKNTVVDIQLQDVTKELEEVIVSSIATRKNILTPSLGVSLLSMKGIKKIPAMMGEVDILRSLQTLPGVSSVGEGANGLNVRGGAVDQNLIFIDDTPIFNPTHLFGLFSIFASDGIRELELYKGGVPARFGGRTASVLDIKMLDPSLDKFKIEGGIGPISNRLLLDVPIVKNKLSILAVGRVSYNDFWFKVFAPDNIKNTRANFYDIATKVFYKPNKNNTISLMTYLSHDYYRVDSLFSLENVIAKESQFRYGHQNASLKWNHYISPKASFELIAAFSHYKTTTESPDSLNRIDLKNSIQYQNFKANLDYAFTEKHKANFGFSAVRYDLSPGSLNRDIVSKISKVELEKEQALELAIFADDEYKLNDKLTIQYGLRYTQFLNIGPIEVRKYLEGEPKSTVSLISTELKSGVAKSYGGFEPRLTMLYVFNPTTSLKFGYNRMQQFLHLISNNTTPLPTSRWKISDENVLPQISDFASIGYFKTWNDNVWEASLETYFRNINNVVDYVSGANLQLNQTLETQLLKGKGRSYGAELMITKKKGEVTGWISYTYARSFIQTTGQYPEQRINGGNWYPANYDKPHTVNIVFNATPDKHNSFSFIFAYNTGRPFSSPAGTYTLDGQQLPLYLSRNNDRIPDYHRLDFSWTITNPSMKEKRWEGSWIFTIYNIYGRSNPYSVFFTNGKDGTKVYQLSVFASPLVSLAYNFKFK</sequence>
<evidence type="ECO:0000256" key="7">
    <source>
        <dbReference type="ARBA" id="ARBA00023136"/>
    </source>
</evidence>
<comment type="subcellular location">
    <subcellularLocation>
        <location evidence="1 10">Cell outer membrane</location>
        <topology evidence="1 10">Multi-pass membrane protein</topology>
    </subcellularLocation>
</comment>
<protein>
    <submittedName>
        <fullName evidence="14">TonB-dependent receptor</fullName>
    </submittedName>
</protein>
<dbReference type="Pfam" id="PF00593">
    <property type="entry name" value="TonB_dep_Rec_b-barrel"/>
    <property type="match status" value="1"/>
</dbReference>
<dbReference type="Gene3D" id="2.60.40.1120">
    <property type="entry name" value="Carboxypeptidase-like, regulatory domain"/>
    <property type="match status" value="1"/>
</dbReference>
<dbReference type="Proteomes" id="UP001304671">
    <property type="component" value="Unassembled WGS sequence"/>
</dbReference>
<organism evidence="14 15">
    <name type="scientific">Arcicella aquatica</name>
    <dbReference type="NCBI Taxonomy" id="217141"/>
    <lineage>
        <taxon>Bacteria</taxon>
        <taxon>Pseudomonadati</taxon>
        <taxon>Bacteroidota</taxon>
        <taxon>Cytophagia</taxon>
        <taxon>Cytophagales</taxon>
        <taxon>Flectobacillaceae</taxon>
        <taxon>Arcicella</taxon>
    </lineage>
</organism>
<gene>
    <name evidence="14" type="ORF">VB264_18445</name>
</gene>
<dbReference type="InterPro" id="IPR036942">
    <property type="entry name" value="Beta-barrel_TonB_sf"/>
</dbReference>
<evidence type="ECO:0000259" key="13">
    <source>
        <dbReference type="Pfam" id="PF07715"/>
    </source>
</evidence>
<dbReference type="SUPFAM" id="SSF56935">
    <property type="entry name" value="Porins"/>
    <property type="match status" value="1"/>
</dbReference>
<evidence type="ECO:0000256" key="1">
    <source>
        <dbReference type="ARBA" id="ARBA00004571"/>
    </source>
</evidence>
<keyword evidence="5" id="KW-0732">Signal</keyword>
<proteinExistence type="inferred from homology"/>
<comment type="caution">
    <text evidence="14">The sequence shown here is derived from an EMBL/GenBank/DDBJ whole genome shotgun (WGS) entry which is preliminary data.</text>
</comment>
<evidence type="ECO:0000256" key="5">
    <source>
        <dbReference type="ARBA" id="ARBA00022729"/>
    </source>
</evidence>
<evidence type="ECO:0000256" key="10">
    <source>
        <dbReference type="PROSITE-ProRule" id="PRU01360"/>
    </source>
</evidence>
<keyword evidence="15" id="KW-1185">Reference proteome</keyword>
<keyword evidence="6 11" id="KW-0798">TonB box</keyword>
<evidence type="ECO:0000256" key="8">
    <source>
        <dbReference type="ARBA" id="ARBA00023170"/>
    </source>
</evidence>
<evidence type="ECO:0000256" key="2">
    <source>
        <dbReference type="ARBA" id="ARBA00022448"/>
    </source>
</evidence>
<dbReference type="Pfam" id="PF13715">
    <property type="entry name" value="CarbopepD_reg_2"/>
    <property type="match status" value="1"/>
</dbReference>
<name>A0ABU5QRS4_9BACT</name>
<dbReference type="InterPro" id="IPR039426">
    <property type="entry name" value="TonB-dep_rcpt-like"/>
</dbReference>
<feature type="domain" description="TonB-dependent receptor-like beta-barrel" evidence="12">
    <location>
        <begin position="293"/>
        <end position="758"/>
    </location>
</feature>
<dbReference type="EMBL" id="JAYFUL010000037">
    <property type="protein sequence ID" value="MEA5259783.1"/>
    <property type="molecule type" value="Genomic_DNA"/>
</dbReference>
<dbReference type="Gene3D" id="2.170.130.10">
    <property type="entry name" value="TonB-dependent receptor, plug domain"/>
    <property type="match status" value="1"/>
</dbReference>
<dbReference type="InterPro" id="IPR037066">
    <property type="entry name" value="Plug_dom_sf"/>
</dbReference>
<dbReference type="Pfam" id="PF07715">
    <property type="entry name" value="Plug"/>
    <property type="match status" value="1"/>
</dbReference>
<evidence type="ECO:0000313" key="15">
    <source>
        <dbReference type="Proteomes" id="UP001304671"/>
    </source>
</evidence>
<keyword evidence="4 10" id="KW-0812">Transmembrane</keyword>
<dbReference type="PROSITE" id="PS52016">
    <property type="entry name" value="TONB_DEPENDENT_REC_3"/>
    <property type="match status" value="1"/>
</dbReference>
<evidence type="ECO:0000256" key="3">
    <source>
        <dbReference type="ARBA" id="ARBA00022452"/>
    </source>
</evidence>
<dbReference type="Gene3D" id="2.40.170.20">
    <property type="entry name" value="TonB-dependent receptor, beta-barrel domain"/>
    <property type="match status" value="1"/>
</dbReference>
<keyword evidence="2 10" id="KW-0813">Transport</keyword>
<dbReference type="InterPro" id="IPR012910">
    <property type="entry name" value="Plug_dom"/>
</dbReference>